<dbReference type="EMBL" id="CP121694">
    <property type="protein sequence ID" value="WRO22378.1"/>
    <property type="molecule type" value="Genomic_DNA"/>
</dbReference>
<dbReference type="AlphaFoldDB" id="A0AAU0USY3"/>
<dbReference type="RefSeq" id="WP_366921791.1">
    <property type="nucleotide sequence ID" value="NZ_CP121694.1"/>
</dbReference>
<gene>
    <name evidence="1" type="ORF">MFMK1_002207</name>
</gene>
<proteinExistence type="predicted"/>
<accession>A0AAU0USY3</accession>
<protein>
    <submittedName>
        <fullName evidence="1">Uncharacterized protein</fullName>
    </submittedName>
</protein>
<reference evidence="1 2" key="1">
    <citation type="submission" date="2023-04" db="EMBL/GenBank/DDBJ databases">
        <authorList>
            <person name="Hsu D."/>
        </authorList>
    </citation>
    <scope>NUCLEOTIDE SEQUENCE [LARGE SCALE GENOMIC DNA]</scope>
    <source>
        <strain evidence="1 2">MK1</strain>
    </source>
</reference>
<dbReference type="KEGG" id="dbc:MFMK1_002207"/>
<evidence type="ECO:0000313" key="2">
    <source>
        <dbReference type="Proteomes" id="UP001329915"/>
    </source>
</evidence>
<keyword evidence="2" id="KW-1185">Reference proteome</keyword>
<sequence length="76" mass="8654">MPVAIGDLFACGCYFVQQGKRELGYKLCYTALSVYKIDSGLIERIINLIEGEEYEIAQLLNPHVEVPGWLFNENKE</sequence>
<organism evidence="1 2">
    <name type="scientific">Metallumcola ferriviriculae</name>
    <dbReference type="NCBI Taxonomy" id="3039180"/>
    <lineage>
        <taxon>Bacteria</taxon>
        <taxon>Bacillati</taxon>
        <taxon>Bacillota</taxon>
        <taxon>Clostridia</taxon>
        <taxon>Neomoorellales</taxon>
        <taxon>Desulfitibacteraceae</taxon>
        <taxon>Metallumcola</taxon>
    </lineage>
</organism>
<name>A0AAU0USY3_9FIRM</name>
<evidence type="ECO:0000313" key="1">
    <source>
        <dbReference type="EMBL" id="WRO22378.1"/>
    </source>
</evidence>
<dbReference type="Proteomes" id="UP001329915">
    <property type="component" value="Chromosome"/>
</dbReference>